<dbReference type="EMBL" id="AYSA01000268">
    <property type="protein sequence ID" value="ESZ94104.1"/>
    <property type="molecule type" value="Genomic_DNA"/>
</dbReference>
<proteinExistence type="predicted"/>
<dbReference type="Proteomes" id="UP000019487">
    <property type="component" value="Unassembled WGS sequence"/>
</dbReference>
<protein>
    <submittedName>
        <fullName evidence="1">Uncharacterized protein</fullName>
    </submittedName>
</protein>
<comment type="caution">
    <text evidence="1">The sequence shown here is derived from an EMBL/GenBank/DDBJ whole genome shotgun (WGS) entry which is preliminary data.</text>
</comment>
<accession>W9CH81</accession>
<dbReference type="AlphaFoldDB" id="W9CH81"/>
<organism evidence="1 2">
    <name type="scientific">Sclerotinia borealis (strain F-4128)</name>
    <dbReference type="NCBI Taxonomy" id="1432307"/>
    <lineage>
        <taxon>Eukaryota</taxon>
        <taxon>Fungi</taxon>
        <taxon>Dikarya</taxon>
        <taxon>Ascomycota</taxon>
        <taxon>Pezizomycotina</taxon>
        <taxon>Leotiomycetes</taxon>
        <taxon>Helotiales</taxon>
        <taxon>Sclerotiniaceae</taxon>
        <taxon>Sclerotinia</taxon>
    </lineage>
</organism>
<reference evidence="1 2" key="1">
    <citation type="journal article" date="2014" name="Genome Announc.">
        <title>Draft genome sequence of Sclerotinia borealis, a psychrophilic plant pathogenic fungus.</title>
        <authorList>
            <person name="Mardanov A.V."/>
            <person name="Beletsky A.V."/>
            <person name="Kadnikov V.V."/>
            <person name="Ignatov A.N."/>
            <person name="Ravin N.V."/>
        </authorList>
    </citation>
    <scope>NUCLEOTIDE SEQUENCE [LARGE SCALE GENOMIC DNA]</scope>
    <source>
        <strain evidence="2">F-4157</strain>
    </source>
</reference>
<evidence type="ECO:0000313" key="1">
    <source>
        <dbReference type="EMBL" id="ESZ94104.1"/>
    </source>
</evidence>
<name>W9CH81_SCLBF</name>
<sequence length="147" mass="16461">MTTFLFWTPTTPARLCEYLADFPALHRRTQRLEASPSRNPTYAYVDSIILAVSSRVFVDLPLARDKARLDIISAYIAEAVATGDALRPYPHFLRPLFRPFLAPQSRMAAILSIAQIILGSAILERQDPNHKANDLLGFLIATSKNVH</sequence>
<keyword evidence="2" id="KW-1185">Reference proteome</keyword>
<gene>
    <name evidence="1" type="ORF">SBOR_5524</name>
</gene>
<evidence type="ECO:0000313" key="2">
    <source>
        <dbReference type="Proteomes" id="UP000019487"/>
    </source>
</evidence>
<dbReference type="STRING" id="1432307.W9CH81"/>
<dbReference type="HOGENOM" id="CLU_1769199_0_0_1"/>
<dbReference type="OrthoDB" id="1844152at2759"/>